<keyword evidence="2" id="KW-0378">Hydrolase</keyword>
<dbReference type="InterPro" id="IPR003010">
    <property type="entry name" value="C-N_Hydrolase"/>
</dbReference>
<proteinExistence type="predicted"/>
<protein>
    <submittedName>
        <fullName evidence="2">Carbon-nitrogen hydrolase family protein</fullName>
    </submittedName>
</protein>
<gene>
    <name evidence="2" type="ORF">CCAL12919_07705</name>
</gene>
<dbReference type="AlphaFoldDB" id="A0ABD4JJV8"/>
<dbReference type="PANTHER" id="PTHR47799:SF1">
    <property type="entry name" value="OMEGA-AMIDASE YAFV"/>
    <property type="match status" value="1"/>
</dbReference>
<dbReference type="InterPro" id="IPR036526">
    <property type="entry name" value="C-N_Hydrolase_sf"/>
</dbReference>
<feature type="domain" description="CN hydrolase" evidence="1">
    <location>
        <begin position="32"/>
        <end position="221"/>
    </location>
</feature>
<dbReference type="SUPFAM" id="SSF56317">
    <property type="entry name" value="Carbon-nitrogen hydrolase"/>
    <property type="match status" value="1"/>
</dbReference>
<dbReference type="InterPro" id="IPR052737">
    <property type="entry name" value="Omega-amidase_YafV"/>
</dbReference>
<dbReference type="PANTHER" id="PTHR47799">
    <property type="entry name" value="OMEGA-AMIDASE YAFV"/>
    <property type="match status" value="1"/>
</dbReference>
<dbReference type="GO" id="GO:0016787">
    <property type="term" value="F:hydrolase activity"/>
    <property type="evidence" value="ECO:0007669"/>
    <property type="project" value="UniProtKB-KW"/>
</dbReference>
<dbReference type="Pfam" id="PF00795">
    <property type="entry name" value="CN_hydrolase"/>
    <property type="match status" value="1"/>
</dbReference>
<dbReference type="CDD" id="cd07197">
    <property type="entry name" value="nitrilase"/>
    <property type="match status" value="1"/>
</dbReference>
<dbReference type="EMBL" id="JADBHS010000015">
    <property type="protein sequence ID" value="MBE2987003.1"/>
    <property type="molecule type" value="Genomic_DNA"/>
</dbReference>
<dbReference type="Proteomes" id="UP001318760">
    <property type="component" value="Unassembled WGS sequence"/>
</dbReference>
<evidence type="ECO:0000313" key="3">
    <source>
        <dbReference type="Proteomes" id="UP001318760"/>
    </source>
</evidence>
<evidence type="ECO:0000313" key="2">
    <source>
        <dbReference type="EMBL" id="MBE2987003.1"/>
    </source>
</evidence>
<evidence type="ECO:0000259" key="1">
    <source>
        <dbReference type="Pfam" id="PF00795"/>
    </source>
</evidence>
<comment type="caution">
    <text evidence="2">The sequence shown here is derived from an EMBL/GenBank/DDBJ whole genome shotgun (WGS) entry which is preliminary data.</text>
</comment>
<name>A0ABD4JJV8_9BACT</name>
<organism evidence="2 3">
    <name type="scientific">Campylobacter californiensis</name>
    <dbReference type="NCBI Taxonomy" id="1032243"/>
    <lineage>
        <taxon>Bacteria</taxon>
        <taxon>Pseudomonadati</taxon>
        <taxon>Campylobacterota</taxon>
        <taxon>Epsilonproteobacteria</taxon>
        <taxon>Campylobacterales</taxon>
        <taxon>Campylobacteraceae</taxon>
        <taxon>Campylobacter</taxon>
    </lineage>
</organism>
<reference evidence="2 3" key="1">
    <citation type="submission" date="2020-10" db="EMBL/GenBank/DDBJ databases">
        <title>Campylobacter californiensis sp. nov. isolated from cattle and feral swine in California.</title>
        <authorList>
            <person name="Miller W.G."/>
        </authorList>
    </citation>
    <scope>NUCLEOTIDE SEQUENCE [LARGE SCALE GENOMIC DNA]</scope>
    <source>
        <strain evidence="2 3">RM12919</strain>
    </source>
</reference>
<dbReference type="Gene3D" id="3.60.110.10">
    <property type="entry name" value="Carbon-nitrogen hydrolase"/>
    <property type="match status" value="1"/>
</dbReference>
<dbReference type="RefSeq" id="WP_336613558.1">
    <property type="nucleotide sequence ID" value="NZ_JADBHS010000015.1"/>
</dbReference>
<accession>A0ABD4JJV8</accession>
<sequence>MTSDQNLTELNLYPVTLSASNVQLRKLELMDKISQAPRNSLMLASELCVSGYDFDGFFAGANSAMLPQMLGSFDSILMEELQDALSEDKFLAFTHLKSIQKTDTTKEHEKVSARIFNEFVILNDTQVFHAQSKTKLFRPNLEYEKFSAADESEVKIFEFKGIKVGVLICFELRFIDLWQRLKSAEIILVPAMWGKERKEAFVLLCKALAMVNICYVVVASSLDLEFSGVFLPDGEFKKSTKFDRNLITQIKQNLEIM</sequence>